<proteinExistence type="predicted"/>
<gene>
    <name evidence="1" type="ORF">D477_020948</name>
</gene>
<dbReference type="GO" id="GO:0008168">
    <property type="term" value="F:methyltransferase activity"/>
    <property type="evidence" value="ECO:0007669"/>
    <property type="project" value="UniProtKB-KW"/>
</dbReference>
<reference evidence="1 2" key="1">
    <citation type="journal article" date="2013" name="Genome Announc.">
        <title>Draft Genome Sequence of Arthrobacter crystallopoietes Strain BAB-32, Revealing Genes for Bioremediation.</title>
        <authorList>
            <person name="Joshi M.N."/>
            <person name="Pandit A.S."/>
            <person name="Sharma A."/>
            <person name="Pandya R.V."/>
            <person name="Desai S.M."/>
            <person name="Saxena A.K."/>
            <person name="Bagatharia S.B."/>
        </authorList>
    </citation>
    <scope>NUCLEOTIDE SEQUENCE [LARGE SCALE GENOMIC DNA]</scope>
    <source>
        <strain evidence="1 2">BAB-32</strain>
    </source>
</reference>
<organism evidence="1 2">
    <name type="scientific">Arthrobacter crystallopoietes BAB-32</name>
    <dbReference type="NCBI Taxonomy" id="1246476"/>
    <lineage>
        <taxon>Bacteria</taxon>
        <taxon>Bacillati</taxon>
        <taxon>Actinomycetota</taxon>
        <taxon>Actinomycetes</taxon>
        <taxon>Micrococcales</taxon>
        <taxon>Micrococcaceae</taxon>
        <taxon>Crystallibacter</taxon>
    </lineage>
</organism>
<dbReference type="RefSeq" id="WP_005274922.1">
    <property type="nucleotide sequence ID" value="NZ_ANPE02000296.1"/>
</dbReference>
<dbReference type="Gene3D" id="3.40.50.150">
    <property type="entry name" value="Vaccinia Virus protein VP39"/>
    <property type="match status" value="1"/>
</dbReference>
<name>N1UTD1_9MICC</name>
<dbReference type="InterPro" id="IPR029063">
    <property type="entry name" value="SAM-dependent_MTases_sf"/>
</dbReference>
<dbReference type="CDD" id="cd02440">
    <property type="entry name" value="AdoMet_MTases"/>
    <property type="match status" value="1"/>
</dbReference>
<dbReference type="EMBL" id="ANPE02000296">
    <property type="protein sequence ID" value="EMY32290.1"/>
    <property type="molecule type" value="Genomic_DNA"/>
</dbReference>
<sequence>MALERAAQHAQEAGVADRIQWRRLDLAGWEPATRFDLVSAQFLHSPVELPRNSVLEAAARAVAPGGRLLVVGHESFPPWSRHPEPQEPLPTAAELAAALGLQSPGWALETVASVDRDITGPEGQTGTLTDSVLRARRLEA</sequence>
<protein>
    <submittedName>
        <fullName evidence="1">Type 12 methyltransferase</fullName>
    </submittedName>
</protein>
<evidence type="ECO:0000313" key="1">
    <source>
        <dbReference type="EMBL" id="EMY32290.1"/>
    </source>
</evidence>
<keyword evidence="2" id="KW-1185">Reference proteome</keyword>
<dbReference type="AlphaFoldDB" id="N1UTD1"/>
<dbReference type="SUPFAM" id="SSF53335">
    <property type="entry name" value="S-adenosyl-L-methionine-dependent methyltransferases"/>
    <property type="match status" value="1"/>
</dbReference>
<dbReference type="GO" id="GO:0032259">
    <property type="term" value="P:methylation"/>
    <property type="evidence" value="ECO:0007669"/>
    <property type="project" value="UniProtKB-KW"/>
</dbReference>
<dbReference type="Proteomes" id="UP000010729">
    <property type="component" value="Unassembled WGS sequence"/>
</dbReference>
<evidence type="ECO:0000313" key="2">
    <source>
        <dbReference type="Proteomes" id="UP000010729"/>
    </source>
</evidence>
<accession>N1UTD1</accession>
<comment type="caution">
    <text evidence="1">The sequence shown here is derived from an EMBL/GenBank/DDBJ whole genome shotgun (WGS) entry which is preliminary data.</text>
</comment>
<keyword evidence="1" id="KW-0489">Methyltransferase</keyword>
<keyword evidence="1" id="KW-0808">Transferase</keyword>